<dbReference type="EMBL" id="JBHRTK010000001">
    <property type="protein sequence ID" value="MFC3204838.1"/>
    <property type="molecule type" value="Genomic_DNA"/>
</dbReference>
<dbReference type="Pfam" id="PF01584">
    <property type="entry name" value="CheW"/>
    <property type="match status" value="1"/>
</dbReference>
<keyword evidence="3" id="KW-1185">Reference proteome</keyword>
<reference evidence="3" key="1">
    <citation type="journal article" date="2019" name="Int. J. Syst. Evol. Microbiol.">
        <title>The Global Catalogue of Microorganisms (GCM) 10K type strain sequencing project: providing services to taxonomists for standard genome sequencing and annotation.</title>
        <authorList>
            <consortium name="The Broad Institute Genomics Platform"/>
            <consortium name="The Broad Institute Genome Sequencing Center for Infectious Disease"/>
            <person name="Wu L."/>
            <person name="Ma J."/>
        </authorList>
    </citation>
    <scope>NUCLEOTIDE SEQUENCE [LARGE SCALE GENOMIC DNA]</scope>
    <source>
        <strain evidence="3">KCTC 52165</strain>
    </source>
</reference>
<dbReference type="PANTHER" id="PTHR22617">
    <property type="entry name" value="CHEMOTAXIS SENSOR HISTIDINE KINASE-RELATED"/>
    <property type="match status" value="1"/>
</dbReference>
<dbReference type="InterPro" id="IPR039315">
    <property type="entry name" value="CheW"/>
</dbReference>
<dbReference type="PROSITE" id="PS50851">
    <property type="entry name" value="CHEW"/>
    <property type="match status" value="1"/>
</dbReference>
<dbReference type="RefSeq" id="WP_378217686.1">
    <property type="nucleotide sequence ID" value="NZ_JBHRTK010000001.1"/>
</dbReference>
<organism evidence="2 3">
    <name type="scientific">Aquamicrobium soli</name>
    <dbReference type="NCBI Taxonomy" id="1811518"/>
    <lineage>
        <taxon>Bacteria</taxon>
        <taxon>Pseudomonadati</taxon>
        <taxon>Pseudomonadota</taxon>
        <taxon>Alphaproteobacteria</taxon>
        <taxon>Hyphomicrobiales</taxon>
        <taxon>Phyllobacteriaceae</taxon>
        <taxon>Aquamicrobium</taxon>
    </lineage>
</organism>
<evidence type="ECO:0000313" key="3">
    <source>
        <dbReference type="Proteomes" id="UP001595583"/>
    </source>
</evidence>
<accession>A0ABV7K625</accession>
<dbReference type="InterPro" id="IPR036061">
    <property type="entry name" value="CheW-like_dom_sf"/>
</dbReference>
<dbReference type="PANTHER" id="PTHR22617:SF43">
    <property type="entry name" value="PROTEIN PILI"/>
    <property type="match status" value="1"/>
</dbReference>
<dbReference type="SUPFAM" id="SSF50341">
    <property type="entry name" value="CheW-like"/>
    <property type="match status" value="1"/>
</dbReference>
<protein>
    <submittedName>
        <fullName evidence="2">Chemotaxis protein CheW</fullName>
    </submittedName>
</protein>
<dbReference type="Proteomes" id="UP001595583">
    <property type="component" value="Unassembled WGS sequence"/>
</dbReference>
<proteinExistence type="predicted"/>
<evidence type="ECO:0000259" key="1">
    <source>
        <dbReference type="PROSITE" id="PS50851"/>
    </source>
</evidence>
<dbReference type="SMART" id="SM00260">
    <property type="entry name" value="CheW"/>
    <property type="match status" value="1"/>
</dbReference>
<sequence>MLFLHFRIGDDCFALAAESILEIVPLVPLKKVRQAPDAVAGSFEYRGRYVPVIDLCALDVHRSARRRMSTRIIVVRHPHDEAGLIGLIAENVTEMLRLDPAQFAPFAPGPHGLVQRVELKDLLPAALPALVASR</sequence>
<gene>
    <name evidence="2" type="ORF">ACFOHJ_01290</name>
</gene>
<dbReference type="InterPro" id="IPR002545">
    <property type="entry name" value="CheW-lke_dom"/>
</dbReference>
<comment type="caution">
    <text evidence="2">The sequence shown here is derived from an EMBL/GenBank/DDBJ whole genome shotgun (WGS) entry which is preliminary data.</text>
</comment>
<name>A0ABV7K625_9HYPH</name>
<evidence type="ECO:0000313" key="2">
    <source>
        <dbReference type="EMBL" id="MFC3204838.1"/>
    </source>
</evidence>
<feature type="domain" description="CheW-like" evidence="1">
    <location>
        <begin position="1"/>
        <end position="134"/>
    </location>
</feature>
<dbReference type="Gene3D" id="2.40.50.180">
    <property type="entry name" value="CheA-289, Domain 4"/>
    <property type="match status" value="1"/>
</dbReference>